<dbReference type="EMBL" id="CAUYUJ010004481">
    <property type="protein sequence ID" value="CAK0809790.1"/>
    <property type="molecule type" value="Genomic_DNA"/>
</dbReference>
<evidence type="ECO:0000313" key="4">
    <source>
        <dbReference type="Proteomes" id="UP001189429"/>
    </source>
</evidence>
<feature type="domain" description="Reverse transcriptase" evidence="2">
    <location>
        <begin position="517"/>
        <end position="827"/>
    </location>
</feature>
<dbReference type="CDD" id="cd01650">
    <property type="entry name" value="RT_nLTR_like"/>
    <property type="match status" value="1"/>
</dbReference>
<dbReference type="Pfam" id="PF00078">
    <property type="entry name" value="RVT_1"/>
    <property type="match status" value="1"/>
</dbReference>
<feature type="non-terminal residue" evidence="3">
    <location>
        <position position="1"/>
    </location>
</feature>
<comment type="caution">
    <text evidence="3">The sequence shown here is derived from an EMBL/GenBank/DDBJ whole genome shotgun (WGS) entry which is preliminary data.</text>
</comment>
<dbReference type="Gene3D" id="3.60.10.10">
    <property type="entry name" value="Endonuclease/exonuclease/phosphatase"/>
    <property type="match status" value="1"/>
</dbReference>
<dbReference type="Proteomes" id="UP001189429">
    <property type="component" value="Unassembled WGS sequence"/>
</dbReference>
<keyword evidence="4" id="KW-1185">Reference proteome</keyword>
<sequence length="1877" mass="209345">RDGCLIAFSLRHFLPSELRVSHSWLDGRLQGIRLRRAGPRERDVYILNGYAPLNEVSHAVMGTDHHERVAAHREFQNKYWNQCRAALQQIPRRTALVVTMDANAAMSPNPPHVGFAGQRRMYAATNYNGMRLLDLLQTFHMTALNTFGRMNRQNGTWKHTTGPGWTTIDYICTRLHGSYGKRAAPLKKLPVSLSGYRDHRPVQAQIYVGLRARRRPEEKPARWDRDALVQDLNLLRDPDAELPQRLVDMRSKFVTLLEQRLLSGQWSDECGDERRYATPSDYFNALEHTLIEVAAPYYILQPQKLTRPKLKDSTLALIDRKHRIQRRMASMTNQESDSYAAMQAEFDTAYREAARAVRAERRQRLADTATEAETADANQNLRKLHSVIRRLAPKPAAPTVTVNNPESGGLCMDDAEEADVRVRALCSIFEGSVIDMAVPGAPPGLLPRDDTRIGSYTPDDVRKAILKMPNFKSAPVLKLIDTETDLPDQDTHDGSIIELWKLLATEATPALHGVFNACQALGHSAQRFKDGETVSLRKPKGDGKNAKDHYRTINLINHIGKVFMNVTVMPSLRSLASRFSSSQFGALAGRSTRDALAVVAEVVRRYRLHGRTSRLGKTAIPGMLLAVLIDLEKAFDLVDRDEIWNALEHLSLRRNVRLTVEELHEGTCYIARDIRTNRPIKKLLISRGVRQGSVEGPLLFIAVYDLLTANLEQSHAMSEFTVVSVVFDPTLEKTRHLHLLPGNEGEECLPVSPIKFVDDLIAFTIVEDFETISRFLSFLKNEITKGKMKVNDSKTEMLIVTTGRRSKARKTTIRTKQTNVTMDGTLINATPSVKYLVLRPAFPDLVRKQQDPQEYGAQENPDEAPEELLAQENPDEAPEDPKYDPTKLVRAVVFGRFNFEGPKHKGPKGLDNHMFSVHKKYANPTDLTDDQLRSLKCPRCATKFSRKVQGGVKRQEPEAQDSTTASSESTPNGKLTNLMCRLLLQHEAAHQADARDDNFTLTLKVGTKIEMALENGLQNYIATGKSAREGDNFKGHPLGKKPDALLRSVIFRMAEAYENSSQPVQEAAKNGTNPEKALDALEVLRRWGSIAKDTEIMVRATRCFKVKLAEGDVEQVRWIWAVNYHPELKLALSTLRDNGGLKAAGILLGHDYGQRSKVAKQIEELAFRKNDTQKSKDSVASEITDLWRPMSTLVYGPNVFQTRSQTDGTATPSPRTFVYSETSAATSRATSRPCAPIFTTSCSSVGPQTLGAPPSDYFNTLEHTPVEAAAPHYDLQPKKITRPKLTDEILELIEYKHHLQRRLAYHADQTTHAFRHLQDLHDGEARAAAKAAQAERRQRLAETAREAKAADANMNLRKLHAVARRLAPKPVARVVTVTNRITGGTRMDAEEEVEARANALSTIFDGTIIDMASAGGPPAPSPGTTRASAPTDSIKDVSRAICRMPNFRSAPVLKMSPPDTENANPGAPGHSATPPARPHLQARPWRNVGTSLAALIDLENAFDLIDRDAIWDALEKMATKRRLRFTAAHDLTSELERSRPISEFPEAHVAVNPEWKKMRHQHDRSGMEGEGRIALSTIKFVDDTIAFTTVEKFDSVSEFLAFLHVALMGKRDLNLLERRQSRSSTKSLAPVASARRYTTEATFAPIAKISNGVKRRAAGAPEASANDERESAAPDDNMTLTLKEGQMVEVALEAGFQERVKADKAAREGDDFKGRPMDKKPNALLKMVIFRIAEAATNGREKLMKAIEQRPHAKEAAEAAGALEKRGSYVQIPGAVAKATRCCKIPLDSEGEDQARWIWTCNYHADLKSALTVLRLNGGMKPVRVQLGHDHGPRSKVAKQIEQLALKKDHGSAQTCIIIQLDMIKSHRITYWSTAWH</sequence>
<reference evidence="3" key="1">
    <citation type="submission" date="2023-10" db="EMBL/GenBank/DDBJ databases">
        <authorList>
            <person name="Chen Y."/>
            <person name="Shah S."/>
            <person name="Dougan E. K."/>
            <person name="Thang M."/>
            <person name="Chan C."/>
        </authorList>
    </citation>
    <scope>NUCLEOTIDE SEQUENCE [LARGE SCALE GENOMIC DNA]</scope>
</reference>
<dbReference type="PANTHER" id="PTHR19446">
    <property type="entry name" value="REVERSE TRANSCRIPTASES"/>
    <property type="match status" value="1"/>
</dbReference>
<feature type="region of interest" description="Disordered" evidence="1">
    <location>
        <begin position="1450"/>
        <end position="1482"/>
    </location>
</feature>
<organism evidence="3 4">
    <name type="scientific">Prorocentrum cordatum</name>
    <dbReference type="NCBI Taxonomy" id="2364126"/>
    <lineage>
        <taxon>Eukaryota</taxon>
        <taxon>Sar</taxon>
        <taxon>Alveolata</taxon>
        <taxon>Dinophyceae</taxon>
        <taxon>Prorocentrales</taxon>
        <taxon>Prorocentraceae</taxon>
        <taxon>Prorocentrum</taxon>
    </lineage>
</organism>
<evidence type="ECO:0000259" key="2">
    <source>
        <dbReference type="PROSITE" id="PS50878"/>
    </source>
</evidence>
<evidence type="ECO:0000313" key="3">
    <source>
        <dbReference type="EMBL" id="CAK0809790.1"/>
    </source>
</evidence>
<evidence type="ECO:0000256" key="1">
    <source>
        <dbReference type="SAM" id="MobiDB-lite"/>
    </source>
</evidence>
<dbReference type="InterPro" id="IPR036691">
    <property type="entry name" value="Endo/exonu/phosph_ase_sf"/>
</dbReference>
<accession>A0ABN9QU49</accession>
<protein>
    <recommendedName>
        <fullName evidence="2">Reverse transcriptase domain-containing protein</fullName>
    </recommendedName>
</protein>
<dbReference type="PROSITE" id="PS50878">
    <property type="entry name" value="RT_POL"/>
    <property type="match status" value="1"/>
</dbReference>
<proteinExistence type="predicted"/>
<feature type="compositionally biased region" description="Polar residues" evidence="1">
    <location>
        <begin position="960"/>
        <end position="973"/>
    </location>
</feature>
<name>A0ABN9QU49_9DINO</name>
<dbReference type="InterPro" id="IPR000477">
    <property type="entry name" value="RT_dom"/>
</dbReference>
<gene>
    <name evidence="3" type="ORF">PCOR1329_LOCUS14939</name>
</gene>
<feature type="region of interest" description="Disordered" evidence="1">
    <location>
        <begin position="946"/>
        <end position="973"/>
    </location>
</feature>
<feature type="region of interest" description="Disordered" evidence="1">
    <location>
        <begin position="1654"/>
        <end position="1675"/>
    </location>
</feature>